<dbReference type="Proteomes" id="UP000663864">
    <property type="component" value="Unassembled WGS sequence"/>
</dbReference>
<dbReference type="AlphaFoldDB" id="A0A814ITF5"/>
<gene>
    <name evidence="1" type="ORF">ZHD862_LOCUS13928</name>
</gene>
<dbReference type="EMBL" id="CAJNOT010000587">
    <property type="protein sequence ID" value="CAF1028716.1"/>
    <property type="molecule type" value="Genomic_DNA"/>
</dbReference>
<comment type="caution">
    <text evidence="1">The sequence shown here is derived from an EMBL/GenBank/DDBJ whole genome shotgun (WGS) entry which is preliminary data.</text>
</comment>
<evidence type="ECO:0008006" key="3">
    <source>
        <dbReference type="Google" id="ProtNLM"/>
    </source>
</evidence>
<organism evidence="1 2">
    <name type="scientific">Rotaria sordida</name>
    <dbReference type="NCBI Taxonomy" id="392033"/>
    <lineage>
        <taxon>Eukaryota</taxon>
        <taxon>Metazoa</taxon>
        <taxon>Spiralia</taxon>
        <taxon>Gnathifera</taxon>
        <taxon>Rotifera</taxon>
        <taxon>Eurotatoria</taxon>
        <taxon>Bdelloidea</taxon>
        <taxon>Philodinida</taxon>
        <taxon>Philodinidae</taxon>
        <taxon>Rotaria</taxon>
    </lineage>
</organism>
<dbReference type="GO" id="GO:0003676">
    <property type="term" value="F:nucleic acid binding"/>
    <property type="evidence" value="ECO:0007669"/>
    <property type="project" value="InterPro"/>
</dbReference>
<sequence length="162" mass="18976">MDDEKYFSLSNVNILGNAYYYTNDKSTTPPDVKYKKKMKYEPKIMVWLAISSKGISEPYIHRSKNAISENVYLNQYVKPKLMPFIEKHLVNDEILFWLDLAHAHYSNVVLTYSESESVPIVPKANNPPNIPQERSIEDFWGILAQLVYEQNWEVTSLKQLER</sequence>
<accession>A0A814ITF5</accession>
<proteinExistence type="predicted"/>
<name>A0A814ITF5_9BILA</name>
<dbReference type="Gene3D" id="3.30.420.10">
    <property type="entry name" value="Ribonuclease H-like superfamily/Ribonuclease H"/>
    <property type="match status" value="1"/>
</dbReference>
<evidence type="ECO:0000313" key="1">
    <source>
        <dbReference type="EMBL" id="CAF1028716.1"/>
    </source>
</evidence>
<protein>
    <recommendedName>
        <fullName evidence="3">Transposase</fullName>
    </recommendedName>
</protein>
<reference evidence="1" key="1">
    <citation type="submission" date="2021-02" db="EMBL/GenBank/DDBJ databases">
        <authorList>
            <person name="Nowell W R."/>
        </authorList>
    </citation>
    <scope>NUCLEOTIDE SEQUENCE</scope>
</reference>
<dbReference type="InterPro" id="IPR036397">
    <property type="entry name" value="RNaseH_sf"/>
</dbReference>
<evidence type="ECO:0000313" key="2">
    <source>
        <dbReference type="Proteomes" id="UP000663864"/>
    </source>
</evidence>